<keyword evidence="1" id="KW-0812">Transmembrane</keyword>
<evidence type="ECO:0000256" key="1">
    <source>
        <dbReference type="SAM" id="Phobius"/>
    </source>
</evidence>
<accession>A0ABW7U7G6</accession>
<dbReference type="EMBL" id="JBIRUI010000007">
    <property type="protein sequence ID" value="MFI1715538.1"/>
    <property type="molecule type" value="Genomic_DNA"/>
</dbReference>
<evidence type="ECO:0000313" key="2">
    <source>
        <dbReference type="EMBL" id="MFI1715538.1"/>
    </source>
</evidence>
<evidence type="ECO:0000313" key="3">
    <source>
        <dbReference type="Proteomes" id="UP001611339"/>
    </source>
</evidence>
<keyword evidence="3" id="KW-1185">Reference proteome</keyword>
<comment type="caution">
    <text evidence="2">The sequence shown here is derived from an EMBL/GenBank/DDBJ whole genome shotgun (WGS) entry which is preliminary data.</text>
</comment>
<organism evidence="2 3">
    <name type="scientific">Streptomyces litmocidini</name>
    <dbReference type="NCBI Taxonomy" id="67318"/>
    <lineage>
        <taxon>Bacteria</taxon>
        <taxon>Bacillati</taxon>
        <taxon>Actinomycetota</taxon>
        <taxon>Actinomycetes</taxon>
        <taxon>Kitasatosporales</taxon>
        <taxon>Streptomycetaceae</taxon>
        <taxon>Streptomyces</taxon>
    </lineage>
</organism>
<dbReference type="Proteomes" id="UP001611339">
    <property type="component" value="Unassembled WGS sequence"/>
</dbReference>
<proteinExistence type="predicted"/>
<name>A0ABW7U7G6_9ACTN</name>
<keyword evidence="1" id="KW-1133">Transmembrane helix</keyword>
<sequence length="88" mass="9395">MFGIVLLLLTFFLTGGVCGLWVALNVRDSAVRLERWHLRNLDLRAQAAGHLGPHDRILTATGFRVVGGAMALIGFGMILAPLTAALLG</sequence>
<reference evidence="2 3" key="1">
    <citation type="submission" date="2024-10" db="EMBL/GenBank/DDBJ databases">
        <title>The Natural Products Discovery Center: Release of the First 8490 Sequenced Strains for Exploring Actinobacteria Biosynthetic Diversity.</title>
        <authorList>
            <person name="Kalkreuter E."/>
            <person name="Kautsar S.A."/>
            <person name="Yang D."/>
            <person name="Bader C.D."/>
            <person name="Teijaro C.N."/>
            <person name="Fluegel L."/>
            <person name="Davis C.M."/>
            <person name="Simpson J.R."/>
            <person name="Lauterbach L."/>
            <person name="Steele A.D."/>
            <person name="Gui C."/>
            <person name="Meng S."/>
            <person name="Li G."/>
            <person name="Viehrig K."/>
            <person name="Ye F."/>
            <person name="Su P."/>
            <person name="Kiefer A.F."/>
            <person name="Nichols A."/>
            <person name="Cepeda A.J."/>
            <person name="Yan W."/>
            <person name="Fan B."/>
            <person name="Jiang Y."/>
            <person name="Adhikari A."/>
            <person name="Zheng C.-J."/>
            <person name="Schuster L."/>
            <person name="Cowan T.M."/>
            <person name="Smanski M.J."/>
            <person name="Chevrette M.G."/>
            <person name="De Carvalho L.P.S."/>
            <person name="Shen B."/>
        </authorList>
    </citation>
    <scope>NUCLEOTIDE SEQUENCE [LARGE SCALE GENOMIC DNA]</scope>
    <source>
        <strain evidence="2 3">NPDC020602</strain>
    </source>
</reference>
<feature type="transmembrane region" description="Helical" evidence="1">
    <location>
        <begin position="65"/>
        <end position="87"/>
    </location>
</feature>
<dbReference type="RefSeq" id="WP_398710203.1">
    <property type="nucleotide sequence ID" value="NZ_JBIRUI010000007.1"/>
</dbReference>
<keyword evidence="1" id="KW-0472">Membrane</keyword>
<protein>
    <submittedName>
        <fullName evidence="2">Uncharacterized protein</fullName>
    </submittedName>
</protein>
<gene>
    <name evidence="2" type="ORF">ACH407_18450</name>
</gene>